<evidence type="ECO:0008006" key="3">
    <source>
        <dbReference type="Google" id="ProtNLM"/>
    </source>
</evidence>
<keyword evidence="2" id="KW-1185">Reference proteome</keyword>
<evidence type="ECO:0000313" key="1">
    <source>
        <dbReference type="EMBL" id="DAZ97177.1"/>
    </source>
</evidence>
<proteinExistence type="predicted"/>
<dbReference type="InterPro" id="IPR012337">
    <property type="entry name" value="RNaseH-like_sf"/>
</dbReference>
<dbReference type="AlphaFoldDB" id="A0AAV2YQ99"/>
<reference evidence="1" key="2">
    <citation type="journal article" date="2023" name="Microbiol Resour">
        <title>Decontamination and Annotation of the Draft Genome Sequence of the Oomycete Lagenidium giganteum ARSEF 373.</title>
        <authorList>
            <person name="Morgan W.R."/>
            <person name="Tartar A."/>
        </authorList>
    </citation>
    <scope>NUCLEOTIDE SEQUENCE</scope>
    <source>
        <strain evidence="1">ARSEF 373</strain>
    </source>
</reference>
<comment type="caution">
    <text evidence="1">The sequence shown here is derived from an EMBL/GenBank/DDBJ whole genome shotgun (WGS) entry which is preliminary data.</text>
</comment>
<protein>
    <recommendedName>
        <fullName evidence="3">HAT C-terminal dimerisation domain-containing protein</fullName>
    </recommendedName>
</protein>
<dbReference type="SUPFAM" id="SSF53098">
    <property type="entry name" value="Ribonuclease H-like"/>
    <property type="match status" value="1"/>
</dbReference>
<sequence length="96" mass="10635">MAGRELALTRAEVAQLTRFRKIAGNEYVDVTWVPATSNDVERLFSVAGRVFSSMRPAMHPTTLETIVMLRFNRQLSSVSVVASAIQATRKRNAAVL</sequence>
<dbReference type="Proteomes" id="UP001146120">
    <property type="component" value="Unassembled WGS sequence"/>
</dbReference>
<gene>
    <name evidence="1" type="ORF">N0F65_004027</name>
</gene>
<dbReference type="EMBL" id="DAKRPA010000144">
    <property type="protein sequence ID" value="DAZ97177.1"/>
    <property type="molecule type" value="Genomic_DNA"/>
</dbReference>
<accession>A0AAV2YQ99</accession>
<name>A0AAV2YQ99_9STRA</name>
<reference evidence="1" key="1">
    <citation type="submission" date="2022-11" db="EMBL/GenBank/DDBJ databases">
        <authorList>
            <person name="Morgan W.R."/>
            <person name="Tartar A."/>
        </authorList>
    </citation>
    <scope>NUCLEOTIDE SEQUENCE</scope>
    <source>
        <strain evidence="1">ARSEF 373</strain>
    </source>
</reference>
<organism evidence="1 2">
    <name type="scientific">Lagenidium giganteum</name>
    <dbReference type="NCBI Taxonomy" id="4803"/>
    <lineage>
        <taxon>Eukaryota</taxon>
        <taxon>Sar</taxon>
        <taxon>Stramenopiles</taxon>
        <taxon>Oomycota</taxon>
        <taxon>Peronosporomycetes</taxon>
        <taxon>Pythiales</taxon>
        <taxon>Pythiaceae</taxon>
    </lineage>
</organism>
<evidence type="ECO:0000313" key="2">
    <source>
        <dbReference type="Proteomes" id="UP001146120"/>
    </source>
</evidence>